<dbReference type="Proteomes" id="UP000051733">
    <property type="component" value="Unassembled WGS sequence"/>
</dbReference>
<evidence type="ECO:0008006" key="3">
    <source>
        <dbReference type="Google" id="ProtNLM"/>
    </source>
</evidence>
<organism evidence="1 2">
    <name type="scientific">Paucilactobacillus vaccinostercus DSM 20634</name>
    <dbReference type="NCBI Taxonomy" id="1423813"/>
    <lineage>
        <taxon>Bacteria</taxon>
        <taxon>Bacillati</taxon>
        <taxon>Bacillota</taxon>
        <taxon>Bacilli</taxon>
        <taxon>Lactobacillales</taxon>
        <taxon>Lactobacillaceae</taxon>
        <taxon>Paucilactobacillus</taxon>
    </lineage>
</organism>
<sequence length="77" mass="8416">MKALSLAFKGSLGKSHTLKLNYANDNMDEASVKAAMDMLAKLDLFESNGEKLYVEPVSAKYVETIETPVFKAEEATA</sequence>
<evidence type="ECO:0000313" key="2">
    <source>
        <dbReference type="Proteomes" id="UP000051733"/>
    </source>
</evidence>
<dbReference type="STRING" id="1423813.FC26_GL001465"/>
<dbReference type="RefSeq" id="WP_057778506.1">
    <property type="nucleotide sequence ID" value="NZ_AYYY01000025.1"/>
</dbReference>
<keyword evidence="2" id="KW-1185">Reference proteome</keyword>
<evidence type="ECO:0000313" key="1">
    <source>
        <dbReference type="EMBL" id="KRM61393.1"/>
    </source>
</evidence>
<dbReference type="OrthoDB" id="2323347at2"/>
<dbReference type="Pfam" id="PF11148">
    <property type="entry name" value="DUF2922"/>
    <property type="match status" value="1"/>
</dbReference>
<reference evidence="1 2" key="1">
    <citation type="journal article" date="2015" name="Genome Announc.">
        <title>Expanding the biotechnology potential of lactobacilli through comparative genomics of 213 strains and associated genera.</title>
        <authorList>
            <person name="Sun Z."/>
            <person name="Harris H.M."/>
            <person name="McCann A."/>
            <person name="Guo C."/>
            <person name="Argimon S."/>
            <person name="Zhang W."/>
            <person name="Yang X."/>
            <person name="Jeffery I.B."/>
            <person name="Cooney J.C."/>
            <person name="Kagawa T.F."/>
            <person name="Liu W."/>
            <person name="Song Y."/>
            <person name="Salvetti E."/>
            <person name="Wrobel A."/>
            <person name="Rasinkangas P."/>
            <person name="Parkhill J."/>
            <person name="Rea M.C."/>
            <person name="O'Sullivan O."/>
            <person name="Ritari J."/>
            <person name="Douillard F.P."/>
            <person name="Paul Ross R."/>
            <person name="Yang R."/>
            <person name="Briner A.E."/>
            <person name="Felis G.E."/>
            <person name="de Vos W.M."/>
            <person name="Barrangou R."/>
            <person name="Klaenhammer T.R."/>
            <person name="Caufield P.W."/>
            <person name="Cui Y."/>
            <person name="Zhang H."/>
            <person name="O'Toole P.W."/>
        </authorList>
    </citation>
    <scope>NUCLEOTIDE SEQUENCE [LARGE SCALE GENOMIC DNA]</scope>
    <source>
        <strain evidence="1 2">DSM 20634</strain>
    </source>
</reference>
<proteinExistence type="predicted"/>
<dbReference type="InterPro" id="IPR021321">
    <property type="entry name" value="DUF2922"/>
</dbReference>
<protein>
    <recommendedName>
        <fullName evidence="3">DUF2922 domain-containing protein</fullName>
    </recommendedName>
</protein>
<dbReference type="EMBL" id="AYYY01000025">
    <property type="protein sequence ID" value="KRM61393.1"/>
    <property type="molecule type" value="Genomic_DNA"/>
</dbReference>
<dbReference type="AlphaFoldDB" id="A0A0R2A2C5"/>
<comment type="caution">
    <text evidence="1">The sequence shown here is derived from an EMBL/GenBank/DDBJ whole genome shotgun (WGS) entry which is preliminary data.</text>
</comment>
<dbReference type="PATRIC" id="fig|1423813.3.peg.1490"/>
<accession>A0A0R2A2C5</accession>
<gene>
    <name evidence="1" type="ORF">FC26_GL001465</name>
</gene>
<name>A0A0R2A2C5_9LACO</name>